<comment type="caution">
    <text evidence="2">The sequence shown here is derived from an EMBL/GenBank/DDBJ whole genome shotgun (WGS) entry which is preliminary data.</text>
</comment>
<protein>
    <submittedName>
        <fullName evidence="2">ThiF family adenylyltransferase</fullName>
    </submittedName>
</protein>
<dbReference type="SUPFAM" id="SSF54495">
    <property type="entry name" value="UBC-like"/>
    <property type="match status" value="1"/>
</dbReference>
<dbReference type="InterPro" id="IPR016135">
    <property type="entry name" value="UBQ-conjugating_enzyme/RWD"/>
</dbReference>
<dbReference type="GO" id="GO:0061504">
    <property type="term" value="P:cyclic threonylcarbamoyladenosine biosynthetic process"/>
    <property type="evidence" value="ECO:0007669"/>
    <property type="project" value="TreeGrafter"/>
</dbReference>
<feature type="domain" description="THIF-type NAD/FAD binding fold" evidence="1">
    <location>
        <begin position="306"/>
        <end position="443"/>
    </location>
</feature>
<dbReference type="Gene3D" id="3.40.50.720">
    <property type="entry name" value="NAD(P)-binding Rossmann-like Domain"/>
    <property type="match status" value="1"/>
</dbReference>
<dbReference type="Gene3D" id="3.10.110.10">
    <property type="entry name" value="Ubiquitin Conjugating Enzyme"/>
    <property type="match status" value="1"/>
</dbReference>
<dbReference type="InterPro" id="IPR045886">
    <property type="entry name" value="ThiF/MoeB/HesA"/>
</dbReference>
<accession>A0A7W1WUJ0</accession>
<keyword evidence="3" id="KW-1185">Reference proteome</keyword>
<proteinExistence type="predicted"/>
<dbReference type="AlphaFoldDB" id="A0A7W1WUJ0"/>
<evidence type="ECO:0000313" key="3">
    <source>
        <dbReference type="Proteomes" id="UP000535491"/>
    </source>
</evidence>
<dbReference type="CDD" id="cd00195">
    <property type="entry name" value="UBCc_UEV"/>
    <property type="match status" value="1"/>
</dbReference>
<dbReference type="Pfam" id="PF00899">
    <property type="entry name" value="ThiF"/>
    <property type="match status" value="1"/>
</dbReference>
<evidence type="ECO:0000259" key="1">
    <source>
        <dbReference type="Pfam" id="PF00899"/>
    </source>
</evidence>
<reference evidence="2 3" key="1">
    <citation type="submission" date="2020-07" db="EMBL/GenBank/DDBJ databases">
        <authorList>
            <person name="Feng H."/>
        </authorList>
    </citation>
    <scope>NUCLEOTIDE SEQUENCE [LARGE SCALE GENOMIC DNA]</scope>
    <source>
        <strain evidence="3">s-10</strain>
    </source>
</reference>
<name>A0A7W1WUJ0_9BACL</name>
<dbReference type="InterPro" id="IPR000594">
    <property type="entry name" value="ThiF_NAD_FAD-bd"/>
</dbReference>
<organism evidence="2 3">
    <name type="scientific">Paenactinomyces guangxiensis</name>
    <dbReference type="NCBI Taxonomy" id="1490290"/>
    <lineage>
        <taxon>Bacteria</taxon>
        <taxon>Bacillati</taxon>
        <taxon>Bacillota</taxon>
        <taxon>Bacilli</taxon>
        <taxon>Bacillales</taxon>
        <taxon>Thermoactinomycetaceae</taxon>
        <taxon>Paenactinomyces</taxon>
    </lineage>
</organism>
<gene>
    <name evidence="2" type="ORF">H1191_18735</name>
</gene>
<dbReference type="PANTHER" id="PTHR43267:SF1">
    <property type="entry name" value="TRNA THREONYLCARBAMOYLADENOSINE DEHYDRATASE"/>
    <property type="match status" value="1"/>
</dbReference>
<dbReference type="RefSeq" id="WP_181754609.1">
    <property type="nucleotide sequence ID" value="NZ_JACEIQ010000029.1"/>
</dbReference>
<dbReference type="InterPro" id="IPR035985">
    <property type="entry name" value="Ubiquitin-activating_enz"/>
</dbReference>
<sequence>MSIWFLTDHHRFAIERKAIDQLQAKVEWLLGVEWSLDASSLCIYANIQAHGFTYSVKLIYPPFFPATPPMVIPVDTKIRWSEHQYMDGSLCLEWGPDNWQPDVTGAQMLESTFRLLDAENPLGKDSDREEVPSRHFLTIGQSMRGKIFRLIMYKKTAEWMSHLEIGKKGTIDLSLTVLKDSATFHIAKIELPDTFEWQHPNLPELISSGEQFTRVQMAVLRTSATTKEIKKLTTLDEAIELFSRLHNYTLDLDLLREQEASSNEIRGVLFIDEQNDLHPYLILNQKLAEMTILMGNEDDISIRRPSSLQGLEEKRIGIVGLGSLGSKVAISLARMGLRKFVLVDEDVFLQANVQRHALDWRDIGFHKVDGVERQLRFIAPNMEIYVSRLNIIGQEATTSLNQVLSRLSTCDVIVDATANGQVFNLLASVSSRYRKAMVWGEVFAGGIGGLIARSRPDIDPDPLTMRRHFHQITVEAPEFELSITSPYTLENENGELWIASDADVSVISSHLTRLIVDTAVTDTHSIFPYSMYLIGLTQEWIFSQPFDTRPIVTEHLPRVEKSIDVMSPEEIKENYDLIK</sequence>
<dbReference type="PANTHER" id="PTHR43267">
    <property type="entry name" value="TRNA THREONYLCARBAMOYLADENOSINE DEHYDRATASE"/>
    <property type="match status" value="1"/>
</dbReference>
<evidence type="ECO:0000313" key="2">
    <source>
        <dbReference type="EMBL" id="MBA4496304.1"/>
    </source>
</evidence>
<dbReference type="GO" id="GO:0061503">
    <property type="term" value="F:tRNA threonylcarbamoyladenosine dehydratase"/>
    <property type="evidence" value="ECO:0007669"/>
    <property type="project" value="TreeGrafter"/>
</dbReference>
<dbReference type="GO" id="GO:0008641">
    <property type="term" value="F:ubiquitin-like modifier activating enzyme activity"/>
    <property type="evidence" value="ECO:0007669"/>
    <property type="project" value="InterPro"/>
</dbReference>
<dbReference type="SUPFAM" id="SSF69572">
    <property type="entry name" value="Activating enzymes of the ubiquitin-like proteins"/>
    <property type="match status" value="1"/>
</dbReference>
<dbReference type="Proteomes" id="UP000535491">
    <property type="component" value="Unassembled WGS sequence"/>
</dbReference>
<keyword evidence="2" id="KW-0548">Nucleotidyltransferase</keyword>
<dbReference type="EMBL" id="JACEIQ010000029">
    <property type="protein sequence ID" value="MBA4496304.1"/>
    <property type="molecule type" value="Genomic_DNA"/>
</dbReference>
<keyword evidence="2" id="KW-0808">Transferase</keyword>
<dbReference type="GO" id="GO:0016779">
    <property type="term" value="F:nucleotidyltransferase activity"/>
    <property type="evidence" value="ECO:0007669"/>
    <property type="project" value="UniProtKB-KW"/>
</dbReference>